<sequence length="282" mass="31127">MQQAKARRGKGLALRPAPRYCRAMPRFALKVEYHGAPFAGWQRQKEHPSVQGAIEAALARLEPGDHTIAAAGRTDAGVHGLGQVAHCDLQKDWDPFRLSEALNFHLKPNPVAITSCARVADDWHARFSAVERQYLFRILMRRAPATHEAGQVWQVPHELDAEAMQQAADHLIGHHDFTTFRSTICQAASPVKTLDELTVERVAGFTGPEIHFHVRARSFLHNQVRSFVGTLERVGAGSWSPADVKAALETRDRAACGPVCPGHGLYLARVGYPDPVFATDSR</sequence>
<reference evidence="9 10" key="1">
    <citation type="submission" date="2016-04" db="EMBL/GenBank/DDBJ databases">
        <authorList>
            <person name="Evans L.H."/>
            <person name="Alamgir A."/>
            <person name="Owens N."/>
            <person name="Weber N.D."/>
            <person name="Virtaneva K."/>
            <person name="Barbian K."/>
            <person name="Babar A."/>
            <person name="Rosenke K."/>
        </authorList>
    </citation>
    <scope>NUCLEOTIDE SEQUENCE [LARGE SCALE GENOMIC DNA]</scope>
    <source>
        <strain evidence="9 10">JL2886</strain>
    </source>
</reference>
<dbReference type="GO" id="GO:0003723">
    <property type="term" value="F:RNA binding"/>
    <property type="evidence" value="ECO:0007669"/>
    <property type="project" value="InterPro"/>
</dbReference>
<dbReference type="EMBL" id="CP015124">
    <property type="protein sequence ID" value="ANP37891.1"/>
    <property type="molecule type" value="Genomic_DNA"/>
</dbReference>
<dbReference type="InterPro" id="IPR001406">
    <property type="entry name" value="PsdUridine_synth_TruA"/>
</dbReference>
<gene>
    <name evidence="9" type="primary">truA,PUS1</name>
    <name evidence="4" type="synonym">truA</name>
    <name evidence="9" type="ORF">JL2886_03005</name>
</gene>
<comment type="caution">
    <text evidence="4">Lacks conserved residue(s) required for the propagation of feature annotation.</text>
</comment>
<dbReference type="NCBIfam" id="TIGR00071">
    <property type="entry name" value="hisT_truA"/>
    <property type="match status" value="1"/>
</dbReference>
<dbReference type="SUPFAM" id="SSF55120">
    <property type="entry name" value="Pseudouridine synthase"/>
    <property type="match status" value="1"/>
</dbReference>
<feature type="domain" description="Pseudouridine synthase I TruA alpha/beta" evidence="8">
    <location>
        <begin position="167"/>
        <end position="273"/>
    </location>
</feature>
<dbReference type="InterPro" id="IPR020095">
    <property type="entry name" value="PsdUridine_synth_TruA_C"/>
</dbReference>
<evidence type="ECO:0000256" key="4">
    <source>
        <dbReference type="HAMAP-Rule" id="MF_00171"/>
    </source>
</evidence>
<proteinExistence type="inferred from homology"/>
<evidence type="ECO:0000256" key="5">
    <source>
        <dbReference type="PIRSR" id="PIRSR001430-1"/>
    </source>
</evidence>
<dbReference type="CDD" id="cd02570">
    <property type="entry name" value="PseudoU_synth_EcTruA"/>
    <property type="match status" value="1"/>
</dbReference>
<accession>A0A1B0ZUU8</accession>
<dbReference type="InterPro" id="IPR020094">
    <property type="entry name" value="TruA/RsuA/RluB/E/F_N"/>
</dbReference>
<dbReference type="Gene3D" id="3.30.70.660">
    <property type="entry name" value="Pseudouridine synthase I, catalytic domain, C-terminal subdomain"/>
    <property type="match status" value="1"/>
</dbReference>
<evidence type="ECO:0000259" key="8">
    <source>
        <dbReference type="Pfam" id="PF01416"/>
    </source>
</evidence>
<dbReference type="Proteomes" id="UP000092565">
    <property type="component" value="Chromosome"/>
</dbReference>
<comment type="similarity">
    <text evidence="1 4 7">Belongs to the tRNA pseudouridine synthase TruA family.</text>
</comment>
<evidence type="ECO:0000256" key="1">
    <source>
        <dbReference type="ARBA" id="ARBA00009375"/>
    </source>
</evidence>
<dbReference type="GO" id="GO:0160147">
    <property type="term" value="F:tRNA pseudouridine(38-40) synthase activity"/>
    <property type="evidence" value="ECO:0007669"/>
    <property type="project" value="UniProtKB-EC"/>
</dbReference>
<keyword evidence="10" id="KW-1185">Reference proteome</keyword>
<organism evidence="9 10">
    <name type="scientific">Phaeobacter gallaeciensis</name>
    <dbReference type="NCBI Taxonomy" id="60890"/>
    <lineage>
        <taxon>Bacteria</taxon>
        <taxon>Pseudomonadati</taxon>
        <taxon>Pseudomonadota</taxon>
        <taxon>Alphaproteobacteria</taxon>
        <taxon>Rhodobacterales</taxon>
        <taxon>Roseobacteraceae</taxon>
        <taxon>Phaeobacter</taxon>
    </lineage>
</organism>
<dbReference type="AlphaFoldDB" id="A0A1B0ZUU8"/>
<dbReference type="InterPro" id="IPR020097">
    <property type="entry name" value="PsdUridine_synth_TruA_a/b_dom"/>
</dbReference>
<comment type="catalytic activity">
    <reaction evidence="4 7">
        <text>uridine(38/39/40) in tRNA = pseudouridine(38/39/40) in tRNA</text>
        <dbReference type="Rhea" id="RHEA:22376"/>
        <dbReference type="Rhea" id="RHEA-COMP:10085"/>
        <dbReference type="Rhea" id="RHEA-COMP:10087"/>
        <dbReference type="ChEBI" id="CHEBI:65314"/>
        <dbReference type="ChEBI" id="CHEBI:65315"/>
        <dbReference type="EC" id="5.4.99.12"/>
    </reaction>
</comment>
<keyword evidence="2 4" id="KW-0819">tRNA processing</keyword>
<dbReference type="PATRIC" id="fig|60890.4.peg.2929"/>
<evidence type="ECO:0000313" key="9">
    <source>
        <dbReference type="EMBL" id="ANP37891.1"/>
    </source>
</evidence>
<dbReference type="Gene3D" id="3.30.70.580">
    <property type="entry name" value="Pseudouridine synthase I, catalytic domain, N-terminal subdomain"/>
    <property type="match status" value="1"/>
</dbReference>
<dbReference type="HAMAP" id="MF_00171">
    <property type="entry name" value="TruA"/>
    <property type="match status" value="1"/>
</dbReference>
<name>A0A1B0ZUU8_9RHOB</name>
<comment type="function">
    <text evidence="4">Formation of pseudouridine at positions 38, 39 and 40 in the anticodon stem and loop of transfer RNAs.</text>
</comment>
<feature type="active site" description="Nucleophile" evidence="4 5">
    <location>
        <position position="75"/>
    </location>
</feature>
<dbReference type="PANTHER" id="PTHR11142">
    <property type="entry name" value="PSEUDOURIDYLATE SYNTHASE"/>
    <property type="match status" value="1"/>
</dbReference>
<evidence type="ECO:0000256" key="6">
    <source>
        <dbReference type="PIRSR" id="PIRSR001430-2"/>
    </source>
</evidence>
<feature type="binding site" evidence="4 6">
    <location>
        <position position="134"/>
    </location>
    <ligand>
        <name>substrate</name>
    </ligand>
</feature>
<dbReference type="GO" id="GO:0031119">
    <property type="term" value="P:tRNA pseudouridine synthesis"/>
    <property type="evidence" value="ECO:0007669"/>
    <property type="project" value="UniProtKB-UniRule"/>
</dbReference>
<protein>
    <recommendedName>
        <fullName evidence="4">tRNA pseudouridine synthase A</fullName>
        <ecNumber evidence="4">5.4.99.12</ecNumber>
    </recommendedName>
    <alternativeName>
        <fullName evidence="4">tRNA pseudouridine(38-40) synthase</fullName>
    </alternativeName>
    <alternativeName>
        <fullName evidence="4">tRNA pseudouridylate synthase I</fullName>
    </alternativeName>
    <alternativeName>
        <fullName evidence="4">tRNA-uridine isomerase I</fullName>
    </alternativeName>
</protein>
<evidence type="ECO:0000256" key="7">
    <source>
        <dbReference type="RuleBase" id="RU003792"/>
    </source>
</evidence>
<keyword evidence="3 4" id="KW-0413">Isomerase</keyword>
<dbReference type="FunFam" id="3.30.70.580:FF:000001">
    <property type="entry name" value="tRNA pseudouridine synthase A"/>
    <property type="match status" value="1"/>
</dbReference>
<dbReference type="InterPro" id="IPR020103">
    <property type="entry name" value="PsdUridine_synth_cat_dom_sf"/>
</dbReference>
<evidence type="ECO:0000313" key="10">
    <source>
        <dbReference type="Proteomes" id="UP000092565"/>
    </source>
</evidence>
<feature type="domain" description="Pseudouridine synthase I TruA alpha/beta" evidence="8">
    <location>
        <begin position="32"/>
        <end position="127"/>
    </location>
</feature>
<dbReference type="PANTHER" id="PTHR11142:SF0">
    <property type="entry name" value="TRNA PSEUDOURIDINE SYNTHASE-LIKE 1"/>
    <property type="match status" value="1"/>
</dbReference>
<comment type="subunit">
    <text evidence="4">Homodimer.</text>
</comment>
<dbReference type="PIRSF" id="PIRSF001430">
    <property type="entry name" value="tRNA_psdUrid_synth"/>
    <property type="match status" value="1"/>
</dbReference>
<evidence type="ECO:0000256" key="2">
    <source>
        <dbReference type="ARBA" id="ARBA00022694"/>
    </source>
</evidence>
<dbReference type="EC" id="5.4.99.12" evidence="4"/>
<dbReference type="Pfam" id="PF01416">
    <property type="entry name" value="PseudoU_synth_1"/>
    <property type="match status" value="2"/>
</dbReference>
<evidence type="ECO:0000256" key="3">
    <source>
        <dbReference type="ARBA" id="ARBA00023235"/>
    </source>
</evidence>